<protein>
    <submittedName>
        <fullName evidence="1">Uncharacterized protein</fullName>
    </submittedName>
</protein>
<name>A0ABP1XB66_BIFLI</name>
<dbReference type="EMBL" id="CCWP01000035">
    <property type="protein sequence ID" value="CEF03143.1"/>
    <property type="molecule type" value="Genomic_DNA"/>
</dbReference>
<gene>
    <name evidence="1" type="ORF">BLIC_c01720</name>
</gene>
<evidence type="ECO:0000313" key="1">
    <source>
        <dbReference type="EMBL" id="CEF03143.1"/>
    </source>
</evidence>
<sequence>MSLTPLFAAPVVCMIEPVTVTPESVLPLVSEPFMVTLPSIELAYRVMLPLASFSTRPASFHSMRPFVVVIVEPVTWLAFTVPTRVTLPVAESAASVLVPEAFFRTIPASLMVSLPFAVL</sequence>
<proteinExistence type="predicted"/>
<dbReference type="Proteomes" id="UP000043107">
    <property type="component" value="Unassembled WGS sequence"/>
</dbReference>
<evidence type="ECO:0000313" key="2">
    <source>
        <dbReference type="Proteomes" id="UP000043107"/>
    </source>
</evidence>
<accession>A0ABP1XB66</accession>
<reference evidence="1 2" key="1">
    <citation type="submission" date="2014-09" db="EMBL/GenBank/DDBJ databases">
        <authorList>
            <person name="Bertelli C."/>
        </authorList>
    </citation>
    <scope>NUCLEOTIDE SEQUENCE [LARGE SCALE GENOMIC DNA]</scope>
    <source>
        <strain evidence="1 2">BIC1401111250</strain>
    </source>
</reference>
<comment type="caution">
    <text evidence="1">The sequence shown here is derived from an EMBL/GenBank/DDBJ whole genome shotgun (WGS) entry which is preliminary data.</text>
</comment>
<keyword evidence="2" id="KW-1185">Reference proteome</keyword>
<organism evidence="1 2">
    <name type="scientific">Bifidobacterium longum subsp. infantis</name>
    <dbReference type="NCBI Taxonomy" id="1682"/>
    <lineage>
        <taxon>Bacteria</taxon>
        <taxon>Bacillati</taxon>
        <taxon>Actinomycetota</taxon>
        <taxon>Actinomycetes</taxon>
        <taxon>Bifidobacteriales</taxon>
        <taxon>Bifidobacteriaceae</taxon>
        <taxon>Bifidobacterium</taxon>
    </lineage>
</organism>